<evidence type="ECO:0000313" key="3">
    <source>
        <dbReference type="Proteomes" id="UP000253383"/>
    </source>
</evidence>
<dbReference type="CDD" id="cd04301">
    <property type="entry name" value="NAT_SF"/>
    <property type="match status" value="1"/>
</dbReference>
<dbReference type="Gene3D" id="3.40.630.30">
    <property type="match status" value="1"/>
</dbReference>
<reference evidence="2 3" key="1">
    <citation type="submission" date="2018-07" db="EMBL/GenBank/DDBJ databases">
        <title>Genome analysis of Larkinella rosea.</title>
        <authorList>
            <person name="Zhou Z."/>
            <person name="Wang G."/>
        </authorList>
    </citation>
    <scope>NUCLEOTIDE SEQUENCE [LARGE SCALE GENOMIC DNA]</scope>
    <source>
        <strain evidence="3">zzj9</strain>
    </source>
</reference>
<name>A0A368JQZ8_9BACT</name>
<dbReference type="AlphaFoldDB" id="A0A368JQZ8"/>
<evidence type="ECO:0000259" key="1">
    <source>
        <dbReference type="PROSITE" id="PS51186"/>
    </source>
</evidence>
<accession>A0A368JQZ8</accession>
<comment type="caution">
    <text evidence="2">The sequence shown here is derived from an EMBL/GenBank/DDBJ whole genome shotgun (WGS) entry which is preliminary data.</text>
</comment>
<sequence>MTNTSLSHSLEQAELTYWQEYLIAASTFPETAPYFDLQPFGKEVVAGLCREHDILAFNRCLGLGLTTDLNPAQLKQITAYYAQAGVPRFFVPVFPGTDPCLLEKHGFKPYNNWAKLIRRIHLPLRETPCPFQLRPATTADRDTFARIVTTAFNWPDLLGYFFASTLERPNWHHSIVMSGAKAVAVGALFIHGNIGVMAVAATLPEYRNRGAQNALIQHRIRQARELGCRYMSVETAENKPDTPSISCQNMLKQGFELAYLRPNYLKIIKK</sequence>
<proteinExistence type="predicted"/>
<keyword evidence="3" id="KW-1185">Reference proteome</keyword>
<keyword evidence="2" id="KW-0808">Transferase</keyword>
<dbReference type="GO" id="GO:0016747">
    <property type="term" value="F:acyltransferase activity, transferring groups other than amino-acyl groups"/>
    <property type="evidence" value="ECO:0007669"/>
    <property type="project" value="InterPro"/>
</dbReference>
<protein>
    <submittedName>
        <fullName evidence="2">GNAT family N-acetyltransferase</fullName>
    </submittedName>
</protein>
<dbReference type="Pfam" id="PF00583">
    <property type="entry name" value="Acetyltransf_1"/>
    <property type="match status" value="1"/>
</dbReference>
<organism evidence="2 3">
    <name type="scientific">Larkinella punicea</name>
    <dbReference type="NCBI Taxonomy" id="2315727"/>
    <lineage>
        <taxon>Bacteria</taxon>
        <taxon>Pseudomonadati</taxon>
        <taxon>Bacteroidota</taxon>
        <taxon>Cytophagia</taxon>
        <taxon>Cytophagales</taxon>
        <taxon>Spirosomataceae</taxon>
        <taxon>Larkinella</taxon>
    </lineage>
</organism>
<dbReference type="PROSITE" id="PS51186">
    <property type="entry name" value="GNAT"/>
    <property type="match status" value="1"/>
</dbReference>
<dbReference type="InterPro" id="IPR000182">
    <property type="entry name" value="GNAT_dom"/>
</dbReference>
<feature type="domain" description="N-acetyltransferase" evidence="1">
    <location>
        <begin position="131"/>
        <end position="270"/>
    </location>
</feature>
<dbReference type="Proteomes" id="UP000253383">
    <property type="component" value="Unassembled WGS sequence"/>
</dbReference>
<gene>
    <name evidence="2" type="ORF">DUE52_15875</name>
</gene>
<dbReference type="EMBL" id="QOWE01000012">
    <property type="protein sequence ID" value="RCR68591.1"/>
    <property type="molecule type" value="Genomic_DNA"/>
</dbReference>
<evidence type="ECO:0000313" key="2">
    <source>
        <dbReference type="EMBL" id="RCR68591.1"/>
    </source>
</evidence>
<dbReference type="InterPro" id="IPR016181">
    <property type="entry name" value="Acyl_CoA_acyltransferase"/>
</dbReference>
<dbReference type="SUPFAM" id="SSF55729">
    <property type="entry name" value="Acyl-CoA N-acyltransferases (Nat)"/>
    <property type="match status" value="1"/>
</dbReference>